<dbReference type="InterPro" id="IPR057710">
    <property type="entry name" value="DUF7950"/>
</dbReference>
<dbReference type="EMBL" id="BKCJ010008790">
    <property type="protein sequence ID" value="GEU83977.1"/>
    <property type="molecule type" value="Genomic_DNA"/>
</dbReference>
<feature type="transmembrane region" description="Helical" evidence="2">
    <location>
        <begin position="44"/>
        <end position="69"/>
    </location>
</feature>
<feature type="compositionally biased region" description="Gly residues" evidence="1">
    <location>
        <begin position="223"/>
        <end position="243"/>
    </location>
</feature>
<evidence type="ECO:0000256" key="1">
    <source>
        <dbReference type="SAM" id="MobiDB-lite"/>
    </source>
</evidence>
<organism evidence="4">
    <name type="scientific">Tanacetum cinerariifolium</name>
    <name type="common">Dalmatian daisy</name>
    <name type="synonym">Chrysanthemum cinerariifolium</name>
    <dbReference type="NCBI Taxonomy" id="118510"/>
    <lineage>
        <taxon>Eukaryota</taxon>
        <taxon>Viridiplantae</taxon>
        <taxon>Streptophyta</taxon>
        <taxon>Embryophyta</taxon>
        <taxon>Tracheophyta</taxon>
        <taxon>Spermatophyta</taxon>
        <taxon>Magnoliopsida</taxon>
        <taxon>eudicotyledons</taxon>
        <taxon>Gunneridae</taxon>
        <taxon>Pentapetalae</taxon>
        <taxon>asterids</taxon>
        <taxon>campanulids</taxon>
        <taxon>Asterales</taxon>
        <taxon>Asteraceae</taxon>
        <taxon>Asteroideae</taxon>
        <taxon>Anthemideae</taxon>
        <taxon>Anthemidinae</taxon>
        <taxon>Tanacetum</taxon>
    </lineage>
</organism>
<keyword evidence="2" id="KW-0472">Membrane</keyword>
<proteinExistence type="predicted"/>
<sequence>MGYFTNENSYFRFDVGLHEAMMSLGVVKLKDEVIYTLVGQPKEVAAMAGVLHFATLLSLIYVGVLSLLAQHRVELFGLMVYLKSIGSVKAEMTCILTGQPVRVPAMSALSFLMCVVAGILSHSYLKTTHAFAVSVPVSIAMLISLSFDEEIWSIGSRIGFHVSKGLPDFKSAFLKWSSKGDAIDFSTVATTYVCYMERNGDLAEIMARYRPIAPRPHTSLNGGASGGSSGGEGDGSPGSGSGSGSSMSPTIRQSPYLRNVWPHLQSRPTRTRKRGRTSLGPPPSTSTTFKRPRTLLQGLSPPFHVTTPQQRTTNLVTLPLLPMSPHDMQQTDVIDLNKVAEIPEEKDFLAQLTKPTSNVISPRPIRLVSSCVAVRAVKDDAVSVHNSPVVTKKAEEVEKELEAQVLPAFVSDSKNKIRLVNLAYKEMVGQPECSWLESMATGDGIGVACKSICGQVVLCFSDADQDSMVSSSGFSCWARIEWGVNGKKNSVNAFGEAMRISCESKDYKFAWRFHTREASEGASNVQSEDSEG</sequence>
<dbReference type="PANTHER" id="PTHR33595">
    <property type="entry name" value="VON WILLEBRAND FACTOR A DOMAIN PROTEIN"/>
    <property type="match status" value="1"/>
</dbReference>
<evidence type="ECO:0000313" key="4">
    <source>
        <dbReference type="EMBL" id="GEU83977.1"/>
    </source>
</evidence>
<keyword evidence="2" id="KW-0812">Transmembrane</keyword>
<protein>
    <recommendedName>
        <fullName evidence="3">DUF7950 domain-containing protein</fullName>
    </recommendedName>
</protein>
<feature type="transmembrane region" description="Helical" evidence="2">
    <location>
        <begin position="130"/>
        <end position="147"/>
    </location>
</feature>
<evidence type="ECO:0000259" key="3">
    <source>
        <dbReference type="Pfam" id="PF25821"/>
    </source>
</evidence>
<gene>
    <name evidence="4" type="ORF">Tci_055955</name>
</gene>
<feature type="domain" description="DUF7950" evidence="3">
    <location>
        <begin position="368"/>
        <end position="516"/>
    </location>
</feature>
<accession>A0A6L2NEP6</accession>
<dbReference type="Pfam" id="PF25821">
    <property type="entry name" value="DUF7950"/>
    <property type="match status" value="1"/>
</dbReference>
<keyword evidence="2" id="KW-1133">Transmembrane helix</keyword>
<dbReference type="AlphaFoldDB" id="A0A6L2NEP6"/>
<reference evidence="4" key="1">
    <citation type="journal article" date="2019" name="Sci. Rep.">
        <title>Draft genome of Tanacetum cinerariifolium, the natural source of mosquito coil.</title>
        <authorList>
            <person name="Yamashiro T."/>
            <person name="Shiraishi A."/>
            <person name="Satake H."/>
            <person name="Nakayama K."/>
        </authorList>
    </citation>
    <scope>NUCLEOTIDE SEQUENCE</scope>
</reference>
<comment type="caution">
    <text evidence="4">The sequence shown here is derived from an EMBL/GenBank/DDBJ whole genome shotgun (WGS) entry which is preliminary data.</text>
</comment>
<evidence type="ECO:0000256" key="2">
    <source>
        <dbReference type="SAM" id="Phobius"/>
    </source>
</evidence>
<dbReference type="PANTHER" id="PTHR33595:SF3">
    <property type="entry name" value="PAS DOMAIN-CONTAINING PROTEIN"/>
    <property type="match status" value="1"/>
</dbReference>
<name>A0A6L2NEP6_TANCI</name>
<feature type="transmembrane region" description="Helical" evidence="2">
    <location>
        <begin position="105"/>
        <end position="124"/>
    </location>
</feature>
<feature type="region of interest" description="Disordered" evidence="1">
    <location>
        <begin position="216"/>
        <end position="290"/>
    </location>
</feature>